<comment type="caution">
    <text evidence="9">The sequence shown here is derived from an EMBL/GenBank/DDBJ whole genome shotgun (WGS) entry which is preliminary data.</text>
</comment>
<evidence type="ECO:0000313" key="10">
    <source>
        <dbReference type="Proteomes" id="UP001345013"/>
    </source>
</evidence>
<evidence type="ECO:0000313" key="9">
    <source>
        <dbReference type="EMBL" id="KAK5079458.1"/>
    </source>
</evidence>
<keyword evidence="10" id="KW-1185">Reference proteome</keyword>
<dbReference type="Pfam" id="PF05620">
    <property type="entry name" value="TMEM208_SND2"/>
    <property type="match status" value="1"/>
</dbReference>
<evidence type="ECO:0000256" key="5">
    <source>
        <dbReference type="ARBA" id="ARBA00022989"/>
    </source>
</evidence>
<dbReference type="Proteomes" id="UP001345013">
    <property type="component" value="Unassembled WGS sequence"/>
</dbReference>
<evidence type="ECO:0000256" key="4">
    <source>
        <dbReference type="ARBA" id="ARBA00022824"/>
    </source>
</evidence>
<evidence type="ECO:0000256" key="3">
    <source>
        <dbReference type="ARBA" id="ARBA00022692"/>
    </source>
</evidence>
<name>A0ABR0JXI3_9EURO</name>
<feature type="region of interest" description="Disordered" evidence="7">
    <location>
        <begin position="146"/>
        <end position="174"/>
    </location>
</feature>
<comment type="similarity">
    <text evidence="2">Belongs to the TMEM208 family.</text>
</comment>
<evidence type="ECO:0000256" key="6">
    <source>
        <dbReference type="ARBA" id="ARBA00023136"/>
    </source>
</evidence>
<dbReference type="PANTHER" id="PTHR13505:SF7">
    <property type="entry name" value="TRANSMEMBRANE PROTEIN 208"/>
    <property type="match status" value="1"/>
</dbReference>
<reference evidence="9 10" key="1">
    <citation type="submission" date="2023-08" db="EMBL/GenBank/DDBJ databases">
        <title>Black Yeasts Isolated from many extreme environments.</title>
        <authorList>
            <person name="Coleine C."/>
            <person name="Stajich J.E."/>
            <person name="Selbmann L."/>
        </authorList>
    </citation>
    <scope>NUCLEOTIDE SEQUENCE [LARGE SCALE GENOMIC DNA]</scope>
    <source>
        <strain evidence="9 10">CCFEE 5885</strain>
    </source>
</reference>
<evidence type="ECO:0000256" key="7">
    <source>
        <dbReference type="SAM" id="MobiDB-lite"/>
    </source>
</evidence>
<sequence length="174" mass="19395">MAQKSAKLLAVKNSSRLKQTHLITLVIHIIFLVLAFTLRTSLRITPYLVLSAPALALEYWLESIARPQYDAQGNLRRPGDDLDAPGLTEFFWDVIYWTWINLLAVAIAGNRAWWCYLVVPAYAGYAAFSTARGVKSMFGGMAGAGGEGDQSAQAQSRRQQKMEARGGQQKVRYR</sequence>
<feature type="transmembrane region" description="Helical" evidence="8">
    <location>
        <begin position="21"/>
        <end position="38"/>
    </location>
</feature>
<evidence type="ECO:0000256" key="1">
    <source>
        <dbReference type="ARBA" id="ARBA00004477"/>
    </source>
</evidence>
<dbReference type="PANTHER" id="PTHR13505">
    <property type="entry name" value="TRANSMEMBRANE PROTEIN 208"/>
    <property type="match status" value="1"/>
</dbReference>
<dbReference type="EMBL" id="JAVRRG010000195">
    <property type="protein sequence ID" value="KAK5079458.1"/>
    <property type="molecule type" value="Genomic_DNA"/>
</dbReference>
<evidence type="ECO:0000256" key="8">
    <source>
        <dbReference type="SAM" id="Phobius"/>
    </source>
</evidence>
<gene>
    <name evidence="9" type="ORF">LTR24_009272</name>
</gene>
<keyword evidence="3 8" id="KW-0812">Transmembrane</keyword>
<keyword evidence="4" id="KW-0256">Endoplasmic reticulum</keyword>
<evidence type="ECO:0000256" key="2">
    <source>
        <dbReference type="ARBA" id="ARBA00009950"/>
    </source>
</evidence>
<dbReference type="InterPro" id="IPR008506">
    <property type="entry name" value="SND2/TMEM208"/>
</dbReference>
<protein>
    <recommendedName>
        <fullName evidence="11">Transmembrane protein 208</fullName>
    </recommendedName>
</protein>
<keyword evidence="6 8" id="KW-0472">Membrane</keyword>
<evidence type="ECO:0008006" key="11">
    <source>
        <dbReference type="Google" id="ProtNLM"/>
    </source>
</evidence>
<keyword evidence="5 8" id="KW-1133">Transmembrane helix</keyword>
<accession>A0ABR0JXI3</accession>
<organism evidence="9 10">
    <name type="scientific">Lithohypha guttulata</name>
    <dbReference type="NCBI Taxonomy" id="1690604"/>
    <lineage>
        <taxon>Eukaryota</taxon>
        <taxon>Fungi</taxon>
        <taxon>Dikarya</taxon>
        <taxon>Ascomycota</taxon>
        <taxon>Pezizomycotina</taxon>
        <taxon>Eurotiomycetes</taxon>
        <taxon>Chaetothyriomycetidae</taxon>
        <taxon>Chaetothyriales</taxon>
        <taxon>Trichomeriaceae</taxon>
        <taxon>Lithohypha</taxon>
    </lineage>
</organism>
<proteinExistence type="inferred from homology"/>
<comment type="subcellular location">
    <subcellularLocation>
        <location evidence="1">Endoplasmic reticulum membrane</location>
        <topology evidence="1">Multi-pass membrane protein</topology>
    </subcellularLocation>
</comment>